<keyword evidence="2" id="KW-1185">Reference proteome</keyword>
<proteinExistence type="predicted"/>
<sequence length="249" mass="28860">MDPCGVGVIQIPRRKRAETMVEGDIRCQLGVEQVQIKKEEIQQEARTERNLENRAYYDMSHHGGSKSFARLRREMAAPLIIHFMYTKDGKELDKLEFFEATYKPQRPENKLGDALAVALDEIRTKLDGLPKSSKSAKAVRDKIYEEIIGEDKNGYAKTYELGVKVSHSHEKRCALANEREKRIKAEDLKHMTLKLQETEEKVERAQHKVERVVDWVGRVMGDLLLLTVMPENLFPTLLKHFNVEIFILW</sequence>
<dbReference type="Pfam" id="PF03004">
    <property type="entry name" value="Transposase_24"/>
    <property type="match status" value="1"/>
</dbReference>
<dbReference type="Proteomes" id="UP001153076">
    <property type="component" value="Unassembled WGS sequence"/>
</dbReference>
<accession>A0A9Q1GWN2</accession>
<comment type="caution">
    <text evidence="1">The sequence shown here is derived from an EMBL/GenBank/DDBJ whole genome shotgun (WGS) entry which is preliminary data.</text>
</comment>
<evidence type="ECO:0000313" key="2">
    <source>
        <dbReference type="Proteomes" id="UP001153076"/>
    </source>
</evidence>
<organism evidence="1 2">
    <name type="scientific">Carnegiea gigantea</name>
    <dbReference type="NCBI Taxonomy" id="171969"/>
    <lineage>
        <taxon>Eukaryota</taxon>
        <taxon>Viridiplantae</taxon>
        <taxon>Streptophyta</taxon>
        <taxon>Embryophyta</taxon>
        <taxon>Tracheophyta</taxon>
        <taxon>Spermatophyta</taxon>
        <taxon>Magnoliopsida</taxon>
        <taxon>eudicotyledons</taxon>
        <taxon>Gunneridae</taxon>
        <taxon>Pentapetalae</taxon>
        <taxon>Caryophyllales</taxon>
        <taxon>Cactineae</taxon>
        <taxon>Cactaceae</taxon>
        <taxon>Cactoideae</taxon>
        <taxon>Echinocereeae</taxon>
        <taxon>Carnegiea</taxon>
    </lineage>
</organism>
<gene>
    <name evidence="1" type="ORF">Cgig2_010198</name>
</gene>
<protein>
    <submittedName>
        <fullName evidence="1">Uncharacterized protein</fullName>
    </submittedName>
</protein>
<evidence type="ECO:0000313" key="1">
    <source>
        <dbReference type="EMBL" id="KAJ8426766.1"/>
    </source>
</evidence>
<dbReference type="InterPro" id="IPR004252">
    <property type="entry name" value="Probable_transposase_24"/>
</dbReference>
<dbReference type="EMBL" id="JAKOGI010001240">
    <property type="protein sequence ID" value="KAJ8426766.1"/>
    <property type="molecule type" value="Genomic_DNA"/>
</dbReference>
<reference evidence="1" key="1">
    <citation type="submission" date="2022-04" db="EMBL/GenBank/DDBJ databases">
        <title>Carnegiea gigantea Genome sequencing and assembly v2.</title>
        <authorList>
            <person name="Copetti D."/>
            <person name="Sanderson M.J."/>
            <person name="Burquez A."/>
            <person name="Wojciechowski M.F."/>
        </authorList>
    </citation>
    <scope>NUCLEOTIDE SEQUENCE</scope>
    <source>
        <strain evidence="1">SGP5-SGP5p</strain>
        <tissue evidence="1">Aerial part</tissue>
    </source>
</reference>
<dbReference type="AlphaFoldDB" id="A0A9Q1GWN2"/>
<dbReference type="OrthoDB" id="1751912at2759"/>
<name>A0A9Q1GWN2_9CARY</name>